<dbReference type="InterPro" id="IPR000182">
    <property type="entry name" value="GNAT_dom"/>
</dbReference>
<dbReference type="PANTHER" id="PTHR43792">
    <property type="entry name" value="GNAT FAMILY, PUTATIVE (AFU_ORTHOLOGUE AFUA_3G00765)-RELATED-RELATED"/>
    <property type="match status" value="1"/>
</dbReference>
<dbReference type="EMBL" id="CP104275">
    <property type="protein sequence ID" value="UWX97798.1"/>
    <property type="molecule type" value="Genomic_DNA"/>
</dbReference>
<dbReference type="Gene3D" id="3.40.630.30">
    <property type="match status" value="1"/>
</dbReference>
<proteinExistence type="predicted"/>
<dbReference type="Proteomes" id="UP001059859">
    <property type="component" value="Chromosome"/>
</dbReference>
<feature type="domain" description="N-acetyltransferase" evidence="1">
    <location>
        <begin position="9"/>
        <end position="173"/>
    </location>
</feature>
<dbReference type="InterPro" id="IPR051531">
    <property type="entry name" value="N-acetyltransferase"/>
</dbReference>
<evidence type="ECO:0000313" key="2">
    <source>
        <dbReference type="EMBL" id="UWX97798.1"/>
    </source>
</evidence>
<evidence type="ECO:0000313" key="3">
    <source>
        <dbReference type="Proteomes" id="UP001059859"/>
    </source>
</evidence>
<keyword evidence="3" id="KW-1185">Reference proteome</keyword>
<dbReference type="PANTHER" id="PTHR43792:SF1">
    <property type="entry name" value="N-ACETYLTRANSFERASE DOMAIN-CONTAINING PROTEIN"/>
    <property type="match status" value="1"/>
</dbReference>
<accession>A0ABY5YUN9</accession>
<dbReference type="Pfam" id="PF13302">
    <property type="entry name" value="Acetyltransf_3"/>
    <property type="match status" value="1"/>
</dbReference>
<dbReference type="SUPFAM" id="SSF55729">
    <property type="entry name" value="Acyl-CoA N-acyltransferases (Nat)"/>
    <property type="match status" value="1"/>
</dbReference>
<dbReference type="InterPro" id="IPR016181">
    <property type="entry name" value="Acyl_CoA_acyltransferase"/>
</dbReference>
<organism evidence="2 3">
    <name type="scientific">Arthrobacter zhaoxinii</name>
    <dbReference type="NCBI Taxonomy" id="2964616"/>
    <lineage>
        <taxon>Bacteria</taxon>
        <taxon>Bacillati</taxon>
        <taxon>Actinomycetota</taxon>
        <taxon>Actinomycetes</taxon>
        <taxon>Micrococcales</taxon>
        <taxon>Micrococcaceae</taxon>
        <taxon>Arthrobacter</taxon>
    </lineage>
</organism>
<name>A0ABY5YUN9_9MICC</name>
<sequence>MQTLETARLTLRPFTAEDADFVLDLYSRMEVQRFLGVDPKLMRDRSEATTLIEAWTRRDDGTCGIWAVQEQDTGKLAGTLLLKPIPASGPERKPSGDIEIGWHFHPDSWGKGYASEAGVAVLAHAFAAGLPQVVAVTNPANTASMRVCKKIGMIPRGTTDRYYNTVCELFTAENPG</sequence>
<reference evidence="2" key="1">
    <citation type="submission" date="2022-09" db="EMBL/GenBank/DDBJ databases">
        <title>Novel species in genus Arthrobacter.</title>
        <authorList>
            <person name="Liu Y."/>
        </authorList>
    </citation>
    <scope>NUCLEOTIDE SEQUENCE</scope>
    <source>
        <strain evidence="2">Zg-Y815</strain>
    </source>
</reference>
<dbReference type="PROSITE" id="PS51186">
    <property type="entry name" value="GNAT"/>
    <property type="match status" value="1"/>
</dbReference>
<evidence type="ECO:0000259" key="1">
    <source>
        <dbReference type="PROSITE" id="PS51186"/>
    </source>
</evidence>
<gene>
    <name evidence="2" type="ORF">N2K95_03690</name>
</gene>
<dbReference type="RefSeq" id="WP_260652972.1">
    <property type="nucleotide sequence ID" value="NZ_CP104275.1"/>
</dbReference>
<protein>
    <submittedName>
        <fullName evidence="2">GNAT family N-acetyltransferase</fullName>
    </submittedName>
</protein>